<dbReference type="InterPro" id="IPR011990">
    <property type="entry name" value="TPR-like_helical_dom_sf"/>
</dbReference>
<organism evidence="7 8">
    <name type="scientific">Saccharothrix xinjiangensis</name>
    <dbReference type="NCBI Taxonomy" id="204798"/>
    <lineage>
        <taxon>Bacteria</taxon>
        <taxon>Bacillati</taxon>
        <taxon>Actinomycetota</taxon>
        <taxon>Actinomycetes</taxon>
        <taxon>Pseudonocardiales</taxon>
        <taxon>Pseudonocardiaceae</taxon>
        <taxon>Saccharothrix</taxon>
    </lineage>
</organism>
<evidence type="ECO:0000313" key="8">
    <source>
        <dbReference type="Proteomes" id="UP001595833"/>
    </source>
</evidence>
<dbReference type="EMBL" id="JBHSJB010000027">
    <property type="protein sequence ID" value="MFC5057306.1"/>
    <property type="molecule type" value="Genomic_DNA"/>
</dbReference>
<comment type="caution">
    <text evidence="7">The sequence shown here is derived from an EMBL/GenBank/DDBJ whole genome shotgun (WGS) entry which is preliminary data.</text>
</comment>
<gene>
    <name evidence="7" type="ORF">ACFPFM_26635</name>
</gene>
<dbReference type="SMART" id="SM01043">
    <property type="entry name" value="BTAD"/>
    <property type="match status" value="1"/>
</dbReference>
<name>A0ABV9Y4M7_9PSEU</name>
<dbReference type="CDD" id="cd15831">
    <property type="entry name" value="BTAD"/>
    <property type="match status" value="1"/>
</dbReference>
<evidence type="ECO:0000256" key="1">
    <source>
        <dbReference type="ARBA" id="ARBA00005820"/>
    </source>
</evidence>
<dbReference type="InterPro" id="IPR027417">
    <property type="entry name" value="P-loop_NTPase"/>
</dbReference>
<dbReference type="PRINTS" id="PR00364">
    <property type="entry name" value="DISEASERSIST"/>
</dbReference>
<dbReference type="SUPFAM" id="SSF46894">
    <property type="entry name" value="C-terminal effector domain of the bipartite response regulators"/>
    <property type="match status" value="1"/>
</dbReference>
<dbReference type="SUPFAM" id="SSF48452">
    <property type="entry name" value="TPR-like"/>
    <property type="match status" value="3"/>
</dbReference>
<dbReference type="InterPro" id="IPR003593">
    <property type="entry name" value="AAA+_ATPase"/>
</dbReference>
<accession>A0ABV9Y4M7</accession>
<dbReference type="InterPro" id="IPR016032">
    <property type="entry name" value="Sig_transdc_resp-reg_C-effctor"/>
</dbReference>
<keyword evidence="2" id="KW-0805">Transcription regulation</keyword>
<keyword evidence="8" id="KW-1185">Reference proteome</keyword>
<keyword evidence="3 5" id="KW-0238">DNA-binding</keyword>
<dbReference type="InterPro" id="IPR001867">
    <property type="entry name" value="OmpR/PhoB-type_DNA-bd"/>
</dbReference>
<feature type="domain" description="OmpR/PhoB-type" evidence="6">
    <location>
        <begin position="1"/>
        <end position="80"/>
    </location>
</feature>
<sequence length="907" mass="96094">MPLGPPQQQAVLALLLVAGGRAVPMADIVDALWPDNPPPSAANVVHRYVGALRRVIEPDLPRRATGGWLLPAPGGYQPVVDAGSLDLLRFRELVRRAGEQGPRDGLASLLDALDLWQGPVAAGVVEEIRSGARFVAVEHERVAAVRLAVRLAFECGEPGAVLPALRLVAHGHPLDEALHADLMLALAATGAQAEAIEVYESSRARLADELGLDPGEALRAAHRSVLAPAGAPPAAPVVRPAQLPRALDAFVGREDEVEALSEAAAEGAGLLVVTGMAGVGKTTLAVHLAHQLAQHHPDGLLYANLRGFHPAGQAVAPAVQLHDFLHALGVRPADVPDGEQARAALFRSLLAGRRALVLLDNARDAEQVRPLLPGPGCLTVVTSRDDLAGLVATDNAFAVRLDVLDEDAAREVLVRRLGKRRVGAETRVVDAILTACARLPLALAVVAARAATRPTFTLAALAEDLVETRDGLDALSTGDAALDVRAVFSWSYDALSPAAAGLFRRLALTPGDDVGAAAVAALLGEPAARTRRVLAELCAAHLLTEHAPGRYALHDLLRLYAAELAHEHDTLEERDAAVRAVLEHYLHTACAAALALSPDRVPIPLDPPAEAVRPLRFADGERAAAWFTAEHQVLLAAQARAAATGRHDVAWRLAWAMAHHLDRTGHWHDLRATSEAAVASARLVGDRLGEGHGLVGLSRAEADLGRIAEACGHSERALVALDGVAEPRLLAELRRGISWLHESAGDYDAALLHAQEALRLQRLGGDPTMLARALNAVGWCLGLVGRHEESLAHCLEGLALTRPDDGYGMADLRDSIANALFHLGRLDEAAEQYRRALASYEELGIRFAVADTGERLGDVEAVAGRAERAVEQWRASLTAFEELGLPRADRLRAKLADLLGGSDPPPR</sequence>
<dbReference type="PANTHER" id="PTHR35807">
    <property type="entry name" value="TRANSCRIPTIONAL REGULATOR REDD-RELATED"/>
    <property type="match status" value="1"/>
</dbReference>
<dbReference type="Pfam" id="PF13401">
    <property type="entry name" value="AAA_22"/>
    <property type="match status" value="1"/>
</dbReference>
<dbReference type="InterPro" id="IPR051677">
    <property type="entry name" value="AfsR-DnrI-RedD_regulator"/>
</dbReference>
<comment type="similarity">
    <text evidence="1">Belongs to the AfsR/DnrI/RedD regulatory family.</text>
</comment>
<evidence type="ECO:0000256" key="4">
    <source>
        <dbReference type="ARBA" id="ARBA00023163"/>
    </source>
</evidence>
<dbReference type="SUPFAM" id="SSF52540">
    <property type="entry name" value="P-loop containing nucleoside triphosphate hydrolases"/>
    <property type="match status" value="1"/>
</dbReference>
<dbReference type="PROSITE" id="PS51755">
    <property type="entry name" value="OMPR_PHOB"/>
    <property type="match status" value="1"/>
</dbReference>
<evidence type="ECO:0000259" key="6">
    <source>
        <dbReference type="PROSITE" id="PS51755"/>
    </source>
</evidence>
<feature type="DNA-binding region" description="OmpR/PhoB-type" evidence="5">
    <location>
        <begin position="1"/>
        <end position="80"/>
    </location>
</feature>
<keyword evidence="4" id="KW-0804">Transcription</keyword>
<dbReference type="SMART" id="SM00382">
    <property type="entry name" value="AAA"/>
    <property type="match status" value="1"/>
</dbReference>
<dbReference type="SMART" id="SM00028">
    <property type="entry name" value="TPR"/>
    <property type="match status" value="3"/>
</dbReference>
<dbReference type="Gene3D" id="1.25.40.10">
    <property type="entry name" value="Tetratricopeptide repeat domain"/>
    <property type="match status" value="2"/>
</dbReference>
<dbReference type="InterPro" id="IPR005158">
    <property type="entry name" value="BTAD"/>
</dbReference>
<proteinExistence type="inferred from homology"/>
<dbReference type="Gene3D" id="3.40.50.300">
    <property type="entry name" value="P-loop containing nucleotide triphosphate hydrolases"/>
    <property type="match status" value="1"/>
</dbReference>
<evidence type="ECO:0000256" key="3">
    <source>
        <dbReference type="ARBA" id="ARBA00023125"/>
    </source>
</evidence>
<evidence type="ECO:0000256" key="2">
    <source>
        <dbReference type="ARBA" id="ARBA00023015"/>
    </source>
</evidence>
<dbReference type="InterPro" id="IPR036388">
    <property type="entry name" value="WH-like_DNA-bd_sf"/>
</dbReference>
<evidence type="ECO:0000313" key="7">
    <source>
        <dbReference type="EMBL" id="MFC5057306.1"/>
    </source>
</evidence>
<dbReference type="InterPro" id="IPR049945">
    <property type="entry name" value="AAA_22"/>
</dbReference>
<dbReference type="PANTHER" id="PTHR35807:SF1">
    <property type="entry name" value="TRANSCRIPTIONAL REGULATOR REDD"/>
    <property type="match status" value="1"/>
</dbReference>
<reference evidence="8" key="1">
    <citation type="journal article" date="2019" name="Int. J. Syst. Evol. Microbiol.">
        <title>The Global Catalogue of Microorganisms (GCM) 10K type strain sequencing project: providing services to taxonomists for standard genome sequencing and annotation.</title>
        <authorList>
            <consortium name="The Broad Institute Genomics Platform"/>
            <consortium name="The Broad Institute Genome Sequencing Center for Infectious Disease"/>
            <person name="Wu L."/>
            <person name="Ma J."/>
        </authorList>
    </citation>
    <scope>NUCLEOTIDE SEQUENCE [LARGE SCALE GENOMIC DNA]</scope>
    <source>
        <strain evidence="8">KCTC 12848</strain>
    </source>
</reference>
<dbReference type="RefSeq" id="WP_344037163.1">
    <property type="nucleotide sequence ID" value="NZ_BAAAKE010000006.1"/>
</dbReference>
<dbReference type="Proteomes" id="UP001595833">
    <property type="component" value="Unassembled WGS sequence"/>
</dbReference>
<dbReference type="Gene3D" id="1.10.10.10">
    <property type="entry name" value="Winged helix-like DNA-binding domain superfamily/Winged helix DNA-binding domain"/>
    <property type="match status" value="1"/>
</dbReference>
<dbReference type="InterPro" id="IPR019734">
    <property type="entry name" value="TPR_rpt"/>
</dbReference>
<evidence type="ECO:0000256" key="5">
    <source>
        <dbReference type="PROSITE-ProRule" id="PRU01091"/>
    </source>
</evidence>
<dbReference type="Pfam" id="PF03704">
    <property type="entry name" value="BTAD"/>
    <property type="match status" value="1"/>
</dbReference>
<protein>
    <submittedName>
        <fullName evidence="7">BTAD domain-containing putative transcriptional regulator</fullName>
    </submittedName>
</protein>